<dbReference type="EC" id="2.7.1.165" evidence="2"/>
<dbReference type="PANTHER" id="PTHR21599:SF0">
    <property type="entry name" value="GLYCERATE KINASE"/>
    <property type="match status" value="1"/>
</dbReference>
<dbReference type="Proteomes" id="UP000693672">
    <property type="component" value="Unassembled WGS sequence"/>
</dbReference>
<comment type="caution">
    <text evidence="2">The sequence shown here is derived from an EMBL/GenBank/DDBJ whole genome shotgun (WGS) entry which is preliminary data.</text>
</comment>
<reference evidence="2" key="1">
    <citation type="submission" date="2021-06" db="EMBL/GenBank/DDBJ databases">
        <authorList>
            <person name="Criscuolo A."/>
        </authorList>
    </citation>
    <scope>NUCLEOTIDE SEQUENCE</scope>
    <source>
        <strain evidence="2">CIP111600</strain>
    </source>
</reference>
<protein>
    <submittedName>
        <fullName evidence="2">Glycerate 2-kinase</fullName>
        <ecNumber evidence="2">2.7.1.165</ecNumber>
    </submittedName>
</protein>
<name>A0A916K3U2_9BACL</name>
<dbReference type="Pfam" id="PF02595">
    <property type="entry name" value="Gly_kinase"/>
    <property type="match status" value="1"/>
</dbReference>
<keyword evidence="1" id="KW-0418">Kinase</keyword>
<evidence type="ECO:0000313" key="3">
    <source>
        <dbReference type="Proteomes" id="UP000693672"/>
    </source>
</evidence>
<dbReference type="GO" id="GO:0043798">
    <property type="term" value="F:glycerate 2-kinase activity"/>
    <property type="evidence" value="ECO:0007669"/>
    <property type="project" value="UniProtKB-EC"/>
</dbReference>
<accession>A0A916K3U2</accession>
<sequence length="380" mass="39473">MKFVIAPDSYKGSLTASKVGETMAKAVLEEIPEADVRIIPMADGGEGTVDALVQAAGGQVVPIQATGALGEQVDTYVGMIGDRSVPLTVIEVANIFGLPMVEAQQRNPMNTTSRGLGDAIRVMLDRGLRQFVIGLGGSATNDGGLGMLSALGVRFACRSGRTATGFGRELAELTGADWSGLDPRLRECRLTVACDVTNPLLGPQGASYVFGPQKGATPEQVASLDHALATYADLVEATAGSGLRDRAGAGAAGGLGFALLALGAEIVPGAQVVEETTSLQRHIAEADWVITGEGRSDGQTLFGKLPLHVAQVAKAAGKQAILISGSLGDDSERLNAHFAGCFSIVRGPAALRDCLEQAEFNLYECTRNVARLLIRSQKSV</sequence>
<dbReference type="GO" id="GO:0031388">
    <property type="term" value="P:organic acid phosphorylation"/>
    <property type="evidence" value="ECO:0007669"/>
    <property type="project" value="InterPro"/>
</dbReference>
<comment type="similarity">
    <text evidence="1">Belongs to the glycerate kinase type-1 family.</text>
</comment>
<dbReference type="PANTHER" id="PTHR21599">
    <property type="entry name" value="GLYCERATE KINASE"/>
    <property type="match status" value="1"/>
</dbReference>
<dbReference type="RefSeq" id="WP_218093898.1">
    <property type="nucleotide sequence ID" value="NZ_CAJVAS010000021.1"/>
</dbReference>
<dbReference type="AlphaFoldDB" id="A0A916K3U2"/>
<proteinExistence type="inferred from homology"/>
<keyword evidence="1 2" id="KW-0808">Transferase</keyword>
<evidence type="ECO:0000256" key="1">
    <source>
        <dbReference type="PIRNR" id="PIRNR006078"/>
    </source>
</evidence>
<keyword evidence="3" id="KW-1185">Reference proteome</keyword>
<dbReference type="PIRSF" id="PIRSF006078">
    <property type="entry name" value="GlxK"/>
    <property type="match status" value="1"/>
</dbReference>
<dbReference type="EMBL" id="CAJVAS010000021">
    <property type="protein sequence ID" value="CAG7640782.1"/>
    <property type="molecule type" value="Genomic_DNA"/>
</dbReference>
<dbReference type="NCBIfam" id="TIGR00045">
    <property type="entry name" value="glycerate kinase"/>
    <property type="match status" value="1"/>
</dbReference>
<organism evidence="2 3">
    <name type="scientific">Paenibacillus solanacearum</name>
    <dbReference type="NCBI Taxonomy" id="2048548"/>
    <lineage>
        <taxon>Bacteria</taxon>
        <taxon>Bacillati</taxon>
        <taxon>Bacillota</taxon>
        <taxon>Bacilli</taxon>
        <taxon>Bacillales</taxon>
        <taxon>Paenibacillaceae</taxon>
        <taxon>Paenibacillus</taxon>
    </lineage>
</organism>
<gene>
    <name evidence="2" type="primary">garK</name>
    <name evidence="2" type="ORF">PAESOLCIP111_04171</name>
</gene>
<dbReference type="InterPro" id="IPR004381">
    <property type="entry name" value="Glycerate_kinase"/>
</dbReference>
<dbReference type="GO" id="GO:0008887">
    <property type="term" value="F:glycerate kinase activity"/>
    <property type="evidence" value="ECO:0007669"/>
    <property type="project" value="InterPro"/>
</dbReference>
<evidence type="ECO:0000313" key="2">
    <source>
        <dbReference type="EMBL" id="CAG7640782.1"/>
    </source>
</evidence>